<proteinExistence type="predicted"/>
<dbReference type="InterPro" id="IPR053029">
    <property type="entry name" value="RNA_pol_I-specific_init_factor"/>
</dbReference>
<comment type="caution">
    <text evidence="2">The sequence shown here is derived from an EMBL/GenBank/DDBJ whole genome shotgun (WGS) entry which is preliminary data.</text>
</comment>
<feature type="region of interest" description="Disordered" evidence="1">
    <location>
        <begin position="1"/>
        <end position="55"/>
    </location>
</feature>
<evidence type="ECO:0000313" key="3">
    <source>
        <dbReference type="Proteomes" id="UP000027920"/>
    </source>
</evidence>
<dbReference type="GO" id="GO:0017025">
    <property type="term" value="F:TBP-class protein binding"/>
    <property type="evidence" value="ECO:0007669"/>
    <property type="project" value="TreeGrafter"/>
</dbReference>
<dbReference type="OrthoDB" id="2159786at2759"/>
<protein>
    <submittedName>
        <fullName evidence="2">Uncharacterized protein</fullName>
    </submittedName>
</protein>
<dbReference type="EMBL" id="AMGV01000003">
    <property type="protein sequence ID" value="KEF58882.1"/>
    <property type="molecule type" value="Genomic_DNA"/>
</dbReference>
<dbReference type="AlphaFoldDB" id="A0A072PGL0"/>
<dbReference type="RefSeq" id="XP_013261472.1">
    <property type="nucleotide sequence ID" value="XM_013406018.1"/>
</dbReference>
<dbReference type="GO" id="GO:0042790">
    <property type="term" value="P:nucleolar large rRNA transcription by RNA polymerase I"/>
    <property type="evidence" value="ECO:0007669"/>
    <property type="project" value="TreeGrafter"/>
</dbReference>
<dbReference type="HOGENOM" id="CLU_027162_1_1_1"/>
<accession>A0A072PGL0</accession>
<keyword evidence="3" id="KW-1185">Reference proteome</keyword>
<dbReference type="GO" id="GO:0001181">
    <property type="term" value="F:RNA polymerase I general transcription initiation factor activity"/>
    <property type="evidence" value="ECO:0007669"/>
    <property type="project" value="InterPro"/>
</dbReference>
<name>A0A072PGL0_9EURO</name>
<dbReference type="GO" id="GO:0070860">
    <property type="term" value="C:RNA polymerase I core factor complex"/>
    <property type="evidence" value="ECO:0007669"/>
    <property type="project" value="TreeGrafter"/>
</dbReference>
<evidence type="ECO:0000313" key="2">
    <source>
        <dbReference type="EMBL" id="KEF58882.1"/>
    </source>
</evidence>
<dbReference type="VEuPathDB" id="FungiDB:A1O9_03725"/>
<dbReference type="GO" id="GO:0001164">
    <property type="term" value="F:RNA polymerase I core promoter sequence-specific DNA binding"/>
    <property type="evidence" value="ECO:0007669"/>
    <property type="project" value="InterPro"/>
</dbReference>
<dbReference type="GeneID" id="25278659"/>
<gene>
    <name evidence="2" type="ORF">A1O9_03725</name>
</gene>
<dbReference type="Proteomes" id="UP000027920">
    <property type="component" value="Unassembled WGS sequence"/>
</dbReference>
<dbReference type="Pfam" id="PF04090">
    <property type="entry name" value="Rrn11"/>
    <property type="match status" value="1"/>
</dbReference>
<organism evidence="2 3">
    <name type="scientific">Exophiala aquamarina CBS 119918</name>
    <dbReference type="NCBI Taxonomy" id="1182545"/>
    <lineage>
        <taxon>Eukaryota</taxon>
        <taxon>Fungi</taxon>
        <taxon>Dikarya</taxon>
        <taxon>Ascomycota</taxon>
        <taxon>Pezizomycotina</taxon>
        <taxon>Eurotiomycetes</taxon>
        <taxon>Chaetothyriomycetidae</taxon>
        <taxon>Chaetothyriales</taxon>
        <taxon>Herpotrichiellaceae</taxon>
        <taxon>Exophiala</taxon>
    </lineage>
</organism>
<dbReference type="InterPro" id="IPR007224">
    <property type="entry name" value="TIF_Rrn11"/>
</dbReference>
<sequence>MAIFAVPLKSSQPPGFPQVSTSRSRSNKRKRSNQLPEDEEREEDTPTHQLADPPKHIHSLEYTSVLSPLENIQRRVAGHPLVQPLPPLPFPHAAPKQTKPDRAVLTVKPAHTPRSLHLQHLAALSAIIHRSMLSQDYRRAARAMGLMLHDDKVAGLASIRNKGFMGIAAEILLRQDQGKEAQRHSSAIHISTVGLENTKRLYETLIIRHPYHKSWPESVNAIDFYLALFNIWIYAMAISDENSDSALASPCPDQLDPQSIAKLRELDQANQIVNRMDECMASIPYMDEPELIRLRAMVGLWLADLYETCHAFAVPLEQVSDSDDYSQDRPEQQQDTGPDYIRLAQESRARAQVLLSKLAGRPTSS</sequence>
<evidence type="ECO:0000256" key="1">
    <source>
        <dbReference type="SAM" id="MobiDB-lite"/>
    </source>
</evidence>
<dbReference type="STRING" id="1182545.A0A072PGL0"/>
<feature type="region of interest" description="Disordered" evidence="1">
    <location>
        <begin position="320"/>
        <end position="339"/>
    </location>
</feature>
<dbReference type="PANTHER" id="PTHR28244">
    <property type="entry name" value="RNA POLYMERASE I-SPECIFIC TRANSCRIPTION INITIATION FACTOR RRN11"/>
    <property type="match status" value="1"/>
</dbReference>
<feature type="compositionally biased region" description="Polar residues" evidence="1">
    <location>
        <begin position="9"/>
        <end position="21"/>
    </location>
</feature>
<reference evidence="2 3" key="1">
    <citation type="submission" date="2013-03" db="EMBL/GenBank/DDBJ databases">
        <title>The Genome Sequence of Exophiala aquamarina CBS 119918.</title>
        <authorList>
            <consortium name="The Broad Institute Genomics Platform"/>
            <person name="Cuomo C."/>
            <person name="de Hoog S."/>
            <person name="Gorbushina A."/>
            <person name="Walker B."/>
            <person name="Young S.K."/>
            <person name="Zeng Q."/>
            <person name="Gargeya S."/>
            <person name="Fitzgerald M."/>
            <person name="Haas B."/>
            <person name="Abouelleil A."/>
            <person name="Allen A.W."/>
            <person name="Alvarado L."/>
            <person name="Arachchi H.M."/>
            <person name="Berlin A.M."/>
            <person name="Chapman S.B."/>
            <person name="Gainer-Dewar J."/>
            <person name="Goldberg J."/>
            <person name="Griggs A."/>
            <person name="Gujja S."/>
            <person name="Hansen M."/>
            <person name="Howarth C."/>
            <person name="Imamovic A."/>
            <person name="Ireland A."/>
            <person name="Larimer J."/>
            <person name="McCowan C."/>
            <person name="Murphy C."/>
            <person name="Pearson M."/>
            <person name="Poon T.W."/>
            <person name="Priest M."/>
            <person name="Roberts A."/>
            <person name="Saif S."/>
            <person name="Shea T."/>
            <person name="Sisk P."/>
            <person name="Sykes S."/>
            <person name="Wortman J."/>
            <person name="Nusbaum C."/>
            <person name="Birren B."/>
        </authorList>
    </citation>
    <scope>NUCLEOTIDE SEQUENCE [LARGE SCALE GENOMIC DNA]</scope>
    <source>
        <strain evidence="2 3">CBS 119918</strain>
    </source>
</reference>
<dbReference type="PANTHER" id="PTHR28244:SF1">
    <property type="entry name" value="RNA POLYMERASE I-SPECIFIC TRANSCRIPTION INITIATION FACTOR RRN11"/>
    <property type="match status" value="1"/>
</dbReference>